<evidence type="ECO:0000313" key="2">
    <source>
        <dbReference type="Proteomes" id="UP000015103"/>
    </source>
</evidence>
<keyword evidence="2" id="KW-1185">Reference proteome</keyword>
<proteinExistence type="predicted"/>
<dbReference type="EMBL" id="ACPB03030337">
    <property type="status" value="NOT_ANNOTATED_CDS"/>
    <property type="molecule type" value="Genomic_DNA"/>
</dbReference>
<dbReference type="HOGENOM" id="CLU_3421493_0_0_1"/>
<name>T1IDJ1_RHOPR</name>
<sequence length="24" mass="2537">MAPLLLVEAIVRGALTSCVAFKFS</sequence>
<dbReference type="InParanoid" id="T1IDJ1"/>
<dbReference type="VEuPathDB" id="VectorBase:RPRC014361"/>
<organism evidence="1 2">
    <name type="scientific">Rhodnius prolixus</name>
    <name type="common">Triatomid bug</name>
    <dbReference type="NCBI Taxonomy" id="13249"/>
    <lineage>
        <taxon>Eukaryota</taxon>
        <taxon>Metazoa</taxon>
        <taxon>Ecdysozoa</taxon>
        <taxon>Arthropoda</taxon>
        <taxon>Hexapoda</taxon>
        <taxon>Insecta</taxon>
        <taxon>Pterygota</taxon>
        <taxon>Neoptera</taxon>
        <taxon>Paraneoptera</taxon>
        <taxon>Hemiptera</taxon>
        <taxon>Heteroptera</taxon>
        <taxon>Panheteroptera</taxon>
        <taxon>Cimicomorpha</taxon>
        <taxon>Reduviidae</taxon>
        <taxon>Triatominae</taxon>
        <taxon>Rhodnius</taxon>
    </lineage>
</organism>
<dbReference type="EnsemblMetazoa" id="RPRC014361-RA">
    <property type="protein sequence ID" value="RPRC014361-PA"/>
    <property type="gene ID" value="RPRC014361"/>
</dbReference>
<reference evidence="1" key="1">
    <citation type="submission" date="2015-05" db="UniProtKB">
        <authorList>
            <consortium name="EnsemblMetazoa"/>
        </authorList>
    </citation>
    <scope>IDENTIFICATION</scope>
</reference>
<dbReference type="Proteomes" id="UP000015103">
    <property type="component" value="Unassembled WGS sequence"/>
</dbReference>
<dbReference type="AlphaFoldDB" id="T1IDJ1"/>
<evidence type="ECO:0000313" key="1">
    <source>
        <dbReference type="EnsemblMetazoa" id="RPRC014361-PA"/>
    </source>
</evidence>
<protein>
    <submittedName>
        <fullName evidence="1">Uncharacterized protein</fullName>
    </submittedName>
</protein>
<accession>T1IDJ1</accession>